<reference evidence="1 2" key="1">
    <citation type="submission" date="2011-08" db="EMBL/GenBank/DDBJ databases">
        <authorList>
            <person name="Weinstock G."/>
            <person name="Sodergren E."/>
            <person name="Clifton S."/>
            <person name="Fulton L."/>
            <person name="Fulton B."/>
            <person name="Courtney L."/>
            <person name="Fronick C."/>
            <person name="Harrison M."/>
            <person name="Strong C."/>
            <person name="Farmer C."/>
            <person name="Delahaunty K."/>
            <person name="Markovic C."/>
            <person name="Hall O."/>
            <person name="Minx P."/>
            <person name="Tomlinson C."/>
            <person name="Mitreva M."/>
            <person name="Hou S."/>
            <person name="Chen J."/>
            <person name="Wollam A."/>
            <person name="Pepin K.H."/>
            <person name="Johnson M."/>
            <person name="Bhonagiri V."/>
            <person name="Zhang X."/>
            <person name="Suruliraj S."/>
            <person name="Warren W."/>
            <person name="Chinwalla A."/>
            <person name="Mardis E.R."/>
            <person name="Wilson R.K."/>
        </authorList>
    </citation>
    <scope>NUCLEOTIDE SEQUENCE [LARGE SCALE GENOMIC DNA]</scope>
    <source>
        <strain evidence="1 2">ATCC 33091</strain>
    </source>
</reference>
<organism evidence="1 2">
    <name type="scientific">Listeria innocua ATCC 33091</name>
    <dbReference type="NCBI Taxonomy" id="1002366"/>
    <lineage>
        <taxon>Bacteria</taxon>
        <taxon>Bacillati</taxon>
        <taxon>Bacillota</taxon>
        <taxon>Bacilli</taxon>
        <taxon>Bacillales</taxon>
        <taxon>Listeriaceae</taxon>
        <taxon>Listeria</taxon>
    </lineage>
</organism>
<accession>A0AB72ZCQ9</accession>
<sequence length="43" mass="5164">MYDRKRKKRAVSCNGLLKNKENFVLFPHKLTFIIVSLLKSYTY</sequence>
<dbReference type="EMBL" id="AGCN01000004">
    <property type="protein sequence ID" value="EHN62688.1"/>
    <property type="molecule type" value="Genomic_DNA"/>
</dbReference>
<keyword evidence="2" id="KW-1185">Reference proteome</keyword>
<gene>
    <name evidence="1" type="ORF">HMPREF0557_00183</name>
</gene>
<name>A0AB72ZCQ9_LISIO</name>
<evidence type="ECO:0000313" key="1">
    <source>
        <dbReference type="EMBL" id="EHN62688.1"/>
    </source>
</evidence>
<protein>
    <submittedName>
        <fullName evidence="1">Uncharacterized protein</fullName>
    </submittedName>
</protein>
<dbReference type="Proteomes" id="UP000003597">
    <property type="component" value="Unassembled WGS sequence"/>
</dbReference>
<proteinExistence type="predicted"/>
<evidence type="ECO:0000313" key="2">
    <source>
        <dbReference type="Proteomes" id="UP000003597"/>
    </source>
</evidence>
<comment type="caution">
    <text evidence="1">The sequence shown here is derived from an EMBL/GenBank/DDBJ whole genome shotgun (WGS) entry which is preliminary data.</text>
</comment>
<dbReference type="AlphaFoldDB" id="A0AB72ZCQ9"/>